<reference evidence="6" key="1">
    <citation type="submission" date="2022-02" db="EMBL/GenBank/DDBJ databases">
        <authorList>
            <person name="King R."/>
        </authorList>
    </citation>
    <scope>NUCLEOTIDE SEQUENCE</scope>
</reference>
<gene>
    <name evidence="6" type="ORF">APHIGO_LOCUS2887</name>
</gene>
<reference evidence="6" key="2">
    <citation type="submission" date="2022-10" db="EMBL/GenBank/DDBJ databases">
        <authorList>
            <consortium name="ENA_rothamsted_submissions"/>
            <consortium name="culmorum"/>
            <person name="King R."/>
        </authorList>
    </citation>
    <scope>NUCLEOTIDE SEQUENCE</scope>
</reference>
<name>A0A9P0IR96_APHGO</name>
<evidence type="ECO:0000259" key="5">
    <source>
        <dbReference type="PROSITE" id="PS50808"/>
    </source>
</evidence>
<organism evidence="6 7">
    <name type="scientific">Aphis gossypii</name>
    <name type="common">Cotton aphid</name>
    <dbReference type="NCBI Taxonomy" id="80765"/>
    <lineage>
        <taxon>Eukaryota</taxon>
        <taxon>Metazoa</taxon>
        <taxon>Ecdysozoa</taxon>
        <taxon>Arthropoda</taxon>
        <taxon>Hexapoda</taxon>
        <taxon>Insecta</taxon>
        <taxon>Pterygota</taxon>
        <taxon>Neoptera</taxon>
        <taxon>Paraneoptera</taxon>
        <taxon>Hemiptera</taxon>
        <taxon>Sternorrhyncha</taxon>
        <taxon>Aphidomorpha</taxon>
        <taxon>Aphidoidea</taxon>
        <taxon>Aphididae</taxon>
        <taxon>Aphidini</taxon>
        <taxon>Aphis</taxon>
        <taxon>Aphis</taxon>
    </lineage>
</organism>
<evidence type="ECO:0000256" key="3">
    <source>
        <dbReference type="ARBA" id="ARBA00022833"/>
    </source>
</evidence>
<dbReference type="SUPFAM" id="SSF57667">
    <property type="entry name" value="beta-beta-alpha zinc fingers"/>
    <property type="match status" value="1"/>
</dbReference>
<keyword evidence="7" id="KW-1185">Reference proteome</keyword>
<dbReference type="GO" id="GO:0003677">
    <property type="term" value="F:DNA binding"/>
    <property type="evidence" value="ECO:0007669"/>
    <property type="project" value="InterPro"/>
</dbReference>
<dbReference type="InterPro" id="IPR003656">
    <property type="entry name" value="Znf_BED"/>
</dbReference>
<keyword evidence="1" id="KW-0479">Metal-binding</keyword>
<dbReference type="Pfam" id="PF02892">
    <property type="entry name" value="zf-BED"/>
    <property type="match status" value="1"/>
</dbReference>
<dbReference type="Proteomes" id="UP001154329">
    <property type="component" value="Chromosome 1"/>
</dbReference>
<sequence length="63" mass="7154">MSKPKSEVWKYFDKKMNGNAMCKVCGKILRTSGNTSNLMGHLKKMHKLPSVINNNKKEKVSTI</sequence>
<dbReference type="GO" id="GO:0008270">
    <property type="term" value="F:zinc ion binding"/>
    <property type="evidence" value="ECO:0007669"/>
    <property type="project" value="UniProtKB-KW"/>
</dbReference>
<evidence type="ECO:0000256" key="2">
    <source>
        <dbReference type="ARBA" id="ARBA00022771"/>
    </source>
</evidence>
<proteinExistence type="predicted"/>
<protein>
    <recommendedName>
        <fullName evidence="5">BED-type domain-containing protein</fullName>
    </recommendedName>
</protein>
<evidence type="ECO:0000313" key="6">
    <source>
        <dbReference type="EMBL" id="CAH1714707.1"/>
    </source>
</evidence>
<evidence type="ECO:0000256" key="1">
    <source>
        <dbReference type="ARBA" id="ARBA00022723"/>
    </source>
</evidence>
<dbReference type="AlphaFoldDB" id="A0A9P0IR96"/>
<dbReference type="InterPro" id="IPR036236">
    <property type="entry name" value="Znf_C2H2_sf"/>
</dbReference>
<dbReference type="PROSITE" id="PS50808">
    <property type="entry name" value="ZF_BED"/>
    <property type="match status" value="1"/>
</dbReference>
<keyword evidence="2 4" id="KW-0863">Zinc-finger</keyword>
<evidence type="ECO:0000256" key="4">
    <source>
        <dbReference type="PROSITE-ProRule" id="PRU00027"/>
    </source>
</evidence>
<evidence type="ECO:0000313" key="7">
    <source>
        <dbReference type="Proteomes" id="UP001154329"/>
    </source>
</evidence>
<keyword evidence="3" id="KW-0862">Zinc</keyword>
<feature type="domain" description="BED-type" evidence="5">
    <location>
        <begin position="3"/>
        <end position="47"/>
    </location>
</feature>
<dbReference type="EMBL" id="OU899034">
    <property type="protein sequence ID" value="CAH1714707.1"/>
    <property type="molecule type" value="Genomic_DNA"/>
</dbReference>
<accession>A0A9P0IR96</accession>
<dbReference type="SMART" id="SM00614">
    <property type="entry name" value="ZnF_BED"/>
    <property type="match status" value="1"/>
</dbReference>